<keyword evidence="3" id="KW-1185">Reference proteome</keyword>
<feature type="compositionally biased region" description="Polar residues" evidence="1">
    <location>
        <begin position="131"/>
        <end position="148"/>
    </location>
</feature>
<reference evidence="2" key="1">
    <citation type="submission" date="2023-05" db="EMBL/GenBank/DDBJ databases">
        <authorList>
            <person name="Stuckert A."/>
        </authorList>
    </citation>
    <scope>NUCLEOTIDE SEQUENCE</scope>
</reference>
<feature type="region of interest" description="Disordered" evidence="1">
    <location>
        <begin position="96"/>
        <end position="148"/>
    </location>
</feature>
<proteinExistence type="predicted"/>
<sequence length="148" mass="16410">MCAFWSLSLRGFGMETGSGTVTLVSSPRPSSLKSSRPHWLESCVTMVTTFSTSRRMYSKWLSFPETCGPAVTSPAWICASGRNAAMVVGRRVSPMPSLHTSGTDGMRNSVILTDSAQRTPDRRSTYKRTLKTTTSQHLKQPSQRYRAR</sequence>
<name>A0ABN9GUD1_9NEOB</name>
<accession>A0ABN9GUD1</accession>
<protein>
    <recommendedName>
        <fullName evidence="4">Secreted protein</fullName>
    </recommendedName>
</protein>
<gene>
    <name evidence="2" type="ORF">SPARVUS_LOCUS14652661</name>
</gene>
<evidence type="ECO:0000313" key="2">
    <source>
        <dbReference type="EMBL" id="CAI9612143.1"/>
    </source>
</evidence>
<organism evidence="2 3">
    <name type="scientific">Staurois parvus</name>
    <dbReference type="NCBI Taxonomy" id="386267"/>
    <lineage>
        <taxon>Eukaryota</taxon>
        <taxon>Metazoa</taxon>
        <taxon>Chordata</taxon>
        <taxon>Craniata</taxon>
        <taxon>Vertebrata</taxon>
        <taxon>Euteleostomi</taxon>
        <taxon>Amphibia</taxon>
        <taxon>Batrachia</taxon>
        <taxon>Anura</taxon>
        <taxon>Neobatrachia</taxon>
        <taxon>Ranoidea</taxon>
        <taxon>Ranidae</taxon>
        <taxon>Staurois</taxon>
    </lineage>
</organism>
<dbReference type="EMBL" id="CATNWA010019238">
    <property type="protein sequence ID" value="CAI9612143.1"/>
    <property type="molecule type" value="Genomic_DNA"/>
</dbReference>
<evidence type="ECO:0000256" key="1">
    <source>
        <dbReference type="SAM" id="MobiDB-lite"/>
    </source>
</evidence>
<comment type="caution">
    <text evidence="2">The sequence shown here is derived from an EMBL/GenBank/DDBJ whole genome shotgun (WGS) entry which is preliminary data.</text>
</comment>
<evidence type="ECO:0000313" key="3">
    <source>
        <dbReference type="Proteomes" id="UP001162483"/>
    </source>
</evidence>
<dbReference type="Proteomes" id="UP001162483">
    <property type="component" value="Unassembled WGS sequence"/>
</dbReference>
<evidence type="ECO:0008006" key="4">
    <source>
        <dbReference type="Google" id="ProtNLM"/>
    </source>
</evidence>